<protein>
    <recommendedName>
        <fullName evidence="1">DJ-1/PfpI domain-containing protein</fullName>
    </recommendedName>
</protein>
<dbReference type="RefSeq" id="WP_189433754.1">
    <property type="nucleotide sequence ID" value="NZ_BNAO01000008.1"/>
</dbReference>
<dbReference type="Proteomes" id="UP000659697">
    <property type="component" value="Unassembled WGS sequence"/>
</dbReference>
<reference evidence="3" key="1">
    <citation type="journal article" date="2019" name="Int. J. Syst. Evol. Microbiol.">
        <title>The Global Catalogue of Microorganisms (GCM) 10K type strain sequencing project: providing services to taxonomists for standard genome sequencing and annotation.</title>
        <authorList>
            <consortium name="The Broad Institute Genomics Platform"/>
            <consortium name="The Broad Institute Genome Sequencing Center for Infectious Disease"/>
            <person name="Wu L."/>
            <person name="Ma J."/>
        </authorList>
    </citation>
    <scope>NUCLEOTIDE SEQUENCE [LARGE SCALE GENOMIC DNA]</scope>
    <source>
        <strain evidence="3">CGMCC 1.7003</strain>
    </source>
</reference>
<comment type="caution">
    <text evidence="2">The sequence shown here is derived from an EMBL/GenBank/DDBJ whole genome shotgun (WGS) entry which is preliminary data.</text>
</comment>
<evidence type="ECO:0000313" key="2">
    <source>
        <dbReference type="EMBL" id="GHG75062.1"/>
    </source>
</evidence>
<dbReference type="Pfam" id="PF01965">
    <property type="entry name" value="DJ-1_PfpI"/>
    <property type="match status" value="1"/>
</dbReference>
<dbReference type="Gene3D" id="3.40.50.880">
    <property type="match status" value="1"/>
</dbReference>
<dbReference type="PANTHER" id="PTHR43130">
    <property type="entry name" value="ARAC-FAMILY TRANSCRIPTIONAL REGULATOR"/>
    <property type="match status" value="1"/>
</dbReference>
<dbReference type="EMBL" id="BNAO01000008">
    <property type="protein sequence ID" value="GHG75062.1"/>
    <property type="molecule type" value="Genomic_DNA"/>
</dbReference>
<dbReference type="SUPFAM" id="SSF52317">
    <property type="entry name" value="Class I glutamine amidotransferase-like"/>
    <property type="match status" value="1"/>
</dbReference>
<dbReference type="InterPro" id="IPR052158">
    <property type="entry name" value="INH-QAR"/>
</dbReference>
<dbReference type="PANTHER" id="PTHR43130:SF3">
    <property type="entry name" value="HTH-TYPE TRANSCRIPTIONAL REGULATOR RV1931C"/>
    <property type="match status" value="1"/>
</dbReference>
<organism evidence="2 3">
    <name type="scientific">Alishewanella longhuensis</name>
    <dbReference type="NCBI Taxonomy" id="1091037"/>
    <lineage>
        <taxon>Bacteria</taxon>
        <taxon>Pseudomonadati</taxon>
        <taxon>Pseudomonadota</taxon>
        <taxon>Gammaproteobacteria</taxon>
        <taxon>Alteromonadales</taxon>
        <taxon>Alteromonadaceae</taxon>
        <taxon>Alishewanella</taxon>
    </lineage>
</organism>
<dbReference type="InterPro" id="IPR002818">
    <property type="entry name" value="DJ-1/PfpI"/>
</dbReference>
<evidence type="ECO:0000259" key="1">
    <source>
        <dbReference type="Pfam" id="PF01965"/>
    </source>
</evidence>
<name>A0ABQ3L1D0_9ALTE</name>
<keyword evidence="3" id="KW-1185">Reference proteome</keyword>
<sequence length="214" mass="23522">MKNDILDNHCINDDNHIFNVFFLLGDATNVMDTAGPWEVFQDANLFSGNISFQLHTISTCKGVLLMSGGFRADAHFSINDFHPSADIVVVPAQKMDTACQEWLIAQATAGAVILSVCTGAFHLARAGLLARRTAATHHDFWQKFSDEFPNISLSTEKRFIDNGQILCAGGLTSGIDAALYLLARICGEEAATRTGDYLEHQSKAWQQQSLETRE</sequence>
<evidence type="ECO:0000313" key="3">
    <source>
        <dbReference type="Proteomes" id="UP000659697"/>
    </source>
</evidence>
<feature type="domain" description="DJ-1/PfpI" evidence="1">
    <location>
        <begin position="20"/>
        <end position="182"/>
    </location>
</feature>
<proteinExistence type="predicted"/>
<dbReference type="InterPro" id="IPR029062">
    <property type="entry name" value="Class_I_gatase-like"/>
</dbReference>
<gene>
    <name evidence="2" type="ORF">GCM10010919_29020</name>
</gene>
<accession>A0ABQ3L1D0</accession>